<keyword evidence="2" id="KW-1185">Reference proteome</keyword>
<reference evidence="1 2" key="1">
    <citation type="journal article" date="2019" name="Int. J. Syst. Evol. Microbiol.">
        <title>The Global Catalogue of Microorganisms (GCM) 10K type strain sequencing project: providing services to taxonomists for standard genome sequencing and annotation.</title>
        <authorList>
            <consortium name="The Broad Institute Genomics Platform"/>
            <consortium name="The Broad Institute Genome Sequencing Center for Infectious Disease"/>
            <person name="Wu L."/>
            <person name="Ma J."/>
        </authorList>
    </citation>
    <scope>NUCLEOTIDE SEQUENCE [LARGE SCALE GENOMIC DNA]</scope>
    <source>
        <strain evidence="1 2">JCM 13002</strain>
    </source>
</reference>
<comment type="caution">
    <text evidence="1">The sequence shown here is derived from an EMBL/GenBank/DDBJ whole genome shotgun (WGS) entry which is preliminary data.</text>
</comment>
<organism evidence="1 2">
    <name type="scientific">Kitasatospora arboriphila</name>
    <dbReference type="NCBI Taxonomy" id="258052"/>
    <lineage>
        <taxon>Bacteria</taxon>
        <taxon>Bacillati</taxon>
        <taxon>Actinomycetota</taxon>
        <taxon>Actinomycetes</taxon>
        <taxon>Kitasatosporales</taxon>
        <taxon>Streptomycetaceae</taxon>
        <taxon>Kitasatospora</taxon>
    </lineage>
</organism>
<sequence length="99" mass="10652">MCARQRAEPGGFLPFGSTIDADTLGWLTEGEPDAWPLIVRPRHAPQGPRLAGGLVDTLVAWLRGRDLGEGFPGLDPDDDPLEFAAFLPADSAARRRSVT</sequence>
<evidence type="ECO:0000313" key="1">
    <source>
        <dbReference type="EMBL" id="GAA1078004.1"/>
    </source>
</evidence>
<gene>
    <name evidence="1" type="ORF">GCM10009663_19850</name>
</gene>
<protein>
    <submittedName>
        <fullName evidence="1">Uncharacterized protein</fullName>
    </submittedName>
</protein>
<dbReference type="Proteomes" id="UP001499987">
    <property type="component" value="Unassembled WGS sequence"/>
</dbReference>
<dbReference type="RefSeq" id="WP_344623138.1">
    <property type="nucleotide sequence ID" value="NZ_BAAALD010000013.1"/>
</dbReference>
<name>A0ABN1TE75_9ACTN</name>
<accession>A0ABN1TE75</accession>
<dbReference type="EMBL" id="BAAALD010000013">
    <property type="protein sequence ID" value="GAA1078004.1"/>
    <property type="molecule type" value="Genomic_DNA"/>
</dbReference>
<evidence type="ECO:0000313" key="2">
    <source>
        <dbReference type="Proteomes" id="UP001499987"/>
    </source>
</evidence>
<proteinExistence type="predicted"/>